<evidence type="ECO:0000313" key="3">
    <source>
        <dbReference type="Proteomes" id="UP001220324"/>
    </source>
</evidence>
<evidence type="ECO:0000259" key="1">
    <source>
        <dbReference type="Pfam" id="PF25794"/>
    </source>
</evidence>
<dbReference type="Proteomes" id="UP001220324">
    <property type="component" value="Unassembled WGS sequence"/>
</dbReference>
<dbReference type="SUPFAM" id="SSF55874">
    <property type="entry name" value="ATPase domain of HSP90 chaperone/DNA topoisomerase II/histidine kinase"/>
    <property type="match status" value="1"/>
</dbReference>
<dbReference type="InterPro" id="IPR052957">
    <property type="entry name" value="Auxin_embryo_med"/>
</dbReference>
<sequence>MPQAANKAHPGMEISQDAARAIMDDIRVLNGGLPEEDWVRMSEKGKQSYINLQVLAGNGIIHVAKDLYDADARFIFELIQNADDNKYSAADHQGQLRFLHFNLHHDRIMVESNEDGFSEQDLRAICSIHQSTKREAGGYVGHKGIGFKSVFKVAHKVHIQSGPFCFSLEHKEGDSGLGMVTPSNVARENLPETVKTRMTLFLANTEDFDERARELKEIPKTILLFLRRLQNIKVEIHPPQGSPLCLVFERATHDQMVTLTKISNGSHETDQFVIATDVIRDLPEHSSRPYQSTAEATLAFPVDSLMNPILEPQFVYSFLPMRREGFKFLIQSDFVTQASRQGVHHCERNKAIRKKICLMFVAAIGPFIVDKTLRFTWIKYLPQEPIHDPFWDCLRDMIFTELRNSELFLTRNGRLASPLRLQYLSARNCDKNGQPLFDDLDREIYLSPSYNFPAHAEVLRKLGIQRITSTSILRLLAPYLEGANPRFLSPELDDDWHRRVAELLVRTFETKPEIFRNRIRQMNLIPSSDRKLLSASSTNVYFPDDMKGHCIPDDLDIKLVAREALKDEIRQELFELLGVTQCSAEYVRQLILRRYNKPGNVTLQNSVAHLQFLFWSWDKSIPLDNRIYLMDQRETPVYRVFVPYGVKITVDDLYFGTSGKYGTVQLALDLQHTDGGHDANENCAIHIIHEAYIDAVPREARVSELSWVEWLEKAAFVRHVPRLVNAKTGKLSDLSRQIAKANPIKFLRLFISNQVPYNRDMTPVALEEIRGLTVPCTNNEVSLLSDTYYPSKKLKQICEQAGLGDSFDWFLDINNDWPTNKITG</sequence>
<reference evidence="2 3" key="1">
    <citation type="journal article" date="2023" name="IMA Fungus">
        <title>Comparative genomic study of the Penicillium genus elucidates a diverse pangenome and 15 lateral gene transfer events.</title>
        <authorList>
            <person name="Petersen C."/>
            <person name="Sorensen T."/>
            <person name="Nielsen M.R."/>
            <person name="Sondergaard T.E."/>
            <person name="Sorensen J.L."/>
            <person name="Fitzpatrick D.A."/>
            <person name="Frisvad J.C."/>
            <person name="Nielsen K.L."/>
        </authorList>
    </citation>
    <scope>NUCLEOTIDE SEQUENCE [LARGE SCALE GENOMIC DNA]</scope>
    <source>
        <strain evidence="2 3">IBT 35679</strain>
    </source>
</reference>
<dbReference type="PANTHER" id="PTHR32387">
    <property type="entry name" value="WU:FJ29H11"/>
    <property type="match status" value="1"/>
</dbReference>
<dbReference type="Pfam" id="PF25794">
    <property type="entry name" value="SACS"/>
    <property type="match status" value="1"/>
</dbReference>
<dbReference type="Gene3D" id="3.30.565.10">
    <property type="entry name" value="Histidine kinase-like ATPase, C-terminal domain"/>
    <property type="match status" value="1"/>
</dbReference>
<name>A0AAD6CQB5_9EURO</name>
<gene>
    <name evidence="2" type="ORF">N7494_009615</name>
</gene>
<accession>A0AAD6CQB5</accession>
<dbReference type="AlphaFoldDB" id="A0AAD6CQB5"/>
<dbReference type="PANTHER" id="PTHR32387:SF0">
    <property type="entry name" value="PROTEIN NO VEIN"/>
    <property type="match status" value="1"/>
</dbReference>
<proteinExistence type="predicted"/>
<evidence type="ECO:0000313" key="2">
    <source>
        <dbReference type="EMBL" id="KAJ5533063.1"/>
    </source>
</evidence>
<dbReference type="NCBIfam" id="NF047352">
    <property type="entry name" value="P_loop_sacsin"/>
    <property type="match status" value="1"/>
</dbReference>
<keyword evidence="3" id="KW-1185">Reference proteome</keyword>
<protein>
    <recommendedName>
        <fullName evidence="1">Sacsin/Nov domain-containing protein</fullName>
    </recommendedName>
</protein>
<organism evidence="2 3">
    <name type="scientific">Penicillium frequentans</name>
    <dbReference type="NCBI Taxonomy" id="3151616"/>
    <lineage>
        <taxon>Eukaryota</taxon>
        <taxon>Fungi</taxon>
        <taxon>Dikarya</taxon>
        <taxon>Ascomycota</taxon>
        <taxon>Pezizomycotina</taxon>
        <taxon>Eurotiomycetes</taxon>
        <taxon>Eurotiomycetidae</taxon>
        <taxon>Eurotiales</taxon>
        <taxon>Aspergillaceae</taxon>
        <taxon>Penicillium</taxon>
    </lineage>
</organism>
<feature type="domain" description="Sacsin/Nov" evidence="1">
    <location>
        <begin position="68"/>
        <end position="155"/>
    </location>
</feature>
<dbReference type="EMBL" id="JAQIZZ010000007">
    <property type="protein sequence ID" value="KAJ5533063.1"/>
    <property type="molecule type" value="Genomic_DNA"/>
</dbReference>
<dbReference type="InterPro" id="IPR036890">
    <property type="entry name" value="HATPase_C_sf"/>
</dbReference>
<comment type="caution">
    <text evidence="2">The sequence shown here is derived from an EMBL/GenBank/DDBJ whole genome shotgun (WGS) entry which is preliminary data.</text>
</comment>
<dbReference type="InterPro" id="IPR058210">
    <property type="entry name" value="SACS/Nov_dom"/>
</dbReference>